<reference evidence="2" key="1">
    <citation type="submission" date="2021-01" db="EMBL/GenBank/DDBJ databases">
        <authorList>
            <consortium name="Genoscope - CEA"/>
            <person name="William W."/>
        </authorList>
    </citation>
    <scope>NUCLEOTIDE SEQUENCE</scope>
</reference>
<dbReference type="AlphaFoldDB" id="A0A816I9K1"/>
<name>A0A816I9K1_BRANA</name>
<feature type="chain" id="PRO_5032878100" evidence="1">
    <location>
        <begin position="17"/>
        <end position="58"/>
    </location>
</feature>
<proteinExistence type="predicted"/>
<protein>
    <submittedName>
        <fullName evidence="2">(rape) hypothetical protein</fullName>
    </submittedName>
</protein>
<gene>
    <name evidence="2" type="ORF">DARMORV10_C03P44430.1</name>
</gene>
<dbReference type="Proteomes" id="UP001295469">
    <property type="component" value="Chromosome C03"/>
</dbReference>
<evidence type="ECO:0000313" key="2">
    <source>
        <dbReference type="EMBL" id="CAF1703967.1"/>
    </source>
</evidence>
<accession>A0A816I9K1</accession>
<evidence type="ECO:0000256" key="1">
    <source>
        <dbReference type="SAM" id="SignalP"/>
    </source>
</evidence>
<keyword evidence="1" id="KW-0732">Signal</keyword>
<organism evidence="2">
    <name type="scientific">Brassica napus</name>
    <name type="common">Rape</name>
    <dbReference type="NCBI Taxonomy" id="3708"/>
    <lineage>
        <taxon>Eukaryota</taxon>
        <taxon>Viridiplantae</taxon>
        <taxon>Streptophyta</taxon>
        <taxon>Embryophyta</taxon>
        <taxon>Tracheophyta</taxon>
        <taxon>Spermatophyta</taxon>
        <taxon>Magnoliopsida</taxon>
        <taxon>eudicotyledons</taxon>
        <taxon>Gunneridae</taxon>
        <taxon>Pentapetalae</taxon>
        <taxon>rosids</taxon>
        <taxon>malvids</taxon>
        <taxon>Brassicales</taxon>
        <taxon>Brassicaceae</taxon>
        <taxon>Brassiceae</taxon>
        <taxon>Brassica</taxon>
    </lineage>
</organism>
<feature type="signal peptide" evidence="1">
    <location>
        <begin position="1"/>
        <end position="16"/>
    </location>
</feature>
<sequence>MLSFLLGSCFVYQSLHVVVIASQEQDTTQPMELEESFLILFSAFSSRFAKKRYKPSFL</sequence>
<dbReference type="EMBL" id="HG994367">
    <property type="protein sequence ID" value="CAF1703967.1"/>
    <property type="molecule type" value="Genomic_DNA"/>
</dbReference>